<dbReference type="AlphaFoldDB" id="A0A1H6CMD5"/>
<dbReference type="InterPro" id="IPR036291">
    <property type="entry name" value="NAD(P)-bd_dom_sf"/>
</dbReference>
<proteinExistence type="inferred from homology"/>
<dbReference type="PRINTS" id="PR00081">
    <property type="entry name" value="GDHRDH"/>
</dbReference>
<accession>A0A1H6CMD5</accession>
<dbReference type="Proteomes" id="UP000236743">
    <property type="component" value="Unassembled WGS sequence"/>
</dbReference>
<evidence type="ECO:0000256" key="2">
    <source>
        <dbReference type="ARBA" id="ARBA00023002"/>
    </source>
</evidence>
<keyword evidence="4" id="KW-1185">Reference proteome</keyword>
<dbReference type="InterPro" id="IPR002347">
    <property type="entry name" value="SDR_fam"/>
</dbReference>
<keyword evidence="2" id="KW-0560">Oxidoreductase</keyword>
<protein>
    <submittedName>
        <fullName evidence="3">NAD(P)-dependent dehydrogenase, short-chain alcohol dehydrogenase family</fullName>
    </submittedName>
</protein>
<reference evidence="3 4" key="1">
    <citation type="submission" date="2016-10" db="EMBL/GenBank/DDBJ databases">
        <authorList>
            <person name="de Groot N.N."/>
        </authorList>
    </citation>
    <scope>NUCLEOTIDE SEQUENCE [LARGE SCALE GENOMIC DNA]</scope>
    <source>
        <strain evidence="3 4">DSM 26656</strain>
    </source>
</reference>
<dbReference type="EMBL" id="FNUY01000011">
    <property type="protein sequence ID" value="SEG74131.1"/>
    <property type="molecule type" value="Genomic_DNA"/>
</dbReference>
<organism evidence="3 4">
    <name type="scientific">Bosea lathyri</name>
    <dbReference type="NCBI Taxonomy" id="1036778"/>
    <lineage>
        <taxon>Bacteria</taxon>
        <taxon>Pseudomonadati</taxon>
        <taxon>Pseudomonadota</taxon>
        <taxon>Alphaproteobacteria</taxon>
        <taxon>Hyphomicrobiales</taxon>
        <taxon>Boseaceae</taxon>
        <taxon>Bosea</taxon>
    </lineage>
</organism>
<gene>
    <name evidence="3" type="ORF">SAMN04488115_11154</name>
</gene>
<dbReference type="OrthoDB" id="8112199at2"/>
<dbReference type="GO" id="GO:0016491">
    <property type="term" value="F:oxidoreductase activity"/>
    <property type="evidence" value="ECO:0007669"/>
    <property type="project" value="UniProtKB-KW"/>
</dbReference>
<dbReference type="RefSeq" id="WP_103874752.1">
    <property type="nucleotide sequence ID" value="NZ_FNUY01000011.1"/>
</dbReference>
<dbReference type="Gene3D" id="3.40.50.720">
    <property type="entry name" value="NAD(P)-binding Rossmann-like Domain"/>
    <property type="match status" value="1"/>
</dbReference>
<dbReference type="Pfam" id="PF13561">
    <property type="entry name" value="adh_short_C2"/>
    <property type="match status" value="1"/>
</dbReference>
<evidence type="ECO:0000256" key="1">
    <source>
        <dbReference type="ARBA" id="ARBA00006484"/>
    </source>
</evidence>
<name>A0A1H6CMD5_9HYPH</name>
<dbReference type="PANTHER" id="PTHR43639:SF1">
    <property type="entry name" value="SHORT-CHAIN DEHYDROGENASE_REDUCTASE FAMILY PROTEIN"/>
    <property type="match status" value="1"/>
</dbReference>
<evidence type="ECO:0000313" key="4">
    <source>
        <dbReference type="Proteomes" id="UP000236743"/>
    </source>
</evidence>
<evidence type="ECO:0000313" key="3">
    <source>
        <dbReference type="EMBL" id="SEG74131.1"/>
    </source>
</evidence>
<dbReference type="SUPFAM" id="SSF51735">
    <property type="entry name" value="NAD(P)-binding Rossmann-fold domains"/>
    <property type="match status" value="1"/>
</dbReference>
<dbReference type="PANTHER" id="PTHR43639">
    <property type="entry name" value="OXIDOREDUCTASE, SHORT-CHAIN DEHYDROGENASE/REDUCTASE FAMILY (AFU_ORTHOLOGUE AFUA_5G02870)"/>
    <property type="match status" value="1"/>
</dbReference>
<comment type="similarity">
    <text evidence="1">Belongs to the short-chain dehydrogenases/reductases (SDR) family.</text>
</comment>
<sequence length="251" mass="25875">MASLHRVYLVTGAASGIGRATARHLAAPGIGLMLHTRANQAGLDEVAAYARAQGAEVATCLGDLAEEGLAARCVALATEAFGRLDALIPVAGAAYRGGAMALSTADFRRVLDESVIAFTSLVQAARPWLKAGQDARIVAISSFTAHAFRSDLDPFAATGASRAALEALVRLMSRELAVDGITVNAVAPGLIRKDEGRGSKLAPEAIARTEAIIPLGRRGLPDEVAAVIAFLASPAASYVTGQIWHVNGGLL</sequence>